<keyword evidence="7" id="KW-0175">Coiled coil</keyword>
<comment type="subcellular location">
    <subcellularLocation>
        <location evidence="1">Cytoplasm</location>
        <location evidence="1">Cytoskeleton</location>
    </subcellularLocation>
</comment>
<keyword evidence="6" id="KW-0802">TPR repeat</keyword>
<reference evidence="11 12" key="1">
    <citation type="journal article" date="2016" name="Mol. Biol. Evol.">
        <title>Comparative Genomics of Early-Diverging Mushroom-Forming Fungi Provides Insights into the Origins of Lignocellulose Decay Capabilities.</title>
        <authorList>
            <person name="Nagy L.G."/>
            <person name="Riley R."/>
            <person name="Tritt A."/>
            <person name="Adam C."/>
            <person name="Daum C."/>
            <person name="Floudas D."/>
            <person name="Sun H."/>
            <person name="Yadav J.S."/>
            <person name="Pangilinan J."/>
            <person name="Larsson K.H."/>
            <person name="Matsuura K."/>
            <person name="Barry K."/>
            <person name="Labutti K."/>
            <person name="Kuo R."/>
            <person name="Ohm R.A."/>
            <person name="Bhattacharya S.S."/>
            <person name="Shirouzu T."/>
            <person name="Yoshinaga Y."/>
            <person name="Martin F.M."/>
            <person name="Grigoriev I.V."/>
            <person name="Hibbett D.S."/>
        </authorList>
    </citation>
    <scope>NUCLEOTIDE SEQUENCE [LARGE SCALE GENOMIC DNA]</scope>
    <source>
        <strain evidence="11 12">CBS 109695</strain>
    </source>
</reference>
<dbReference type="STRING" id="436010.A0A166KWV0"/>
<comment type="similarity">
    <text evidence="2">Belongs to the kinesin light chain family.</text>
</comment>
<evidence type="ECO:0000256" key="3">
    <source>
        <dbReference type="ARBA" id="ARBA00022490"/>
    </source>
</evidence>
<name>A0A166KWV0_9AGAM</name>
<dbReference type="GO" id="GO:0005737">
    <property type="term" value="C:cytoplasm"/>
    <property type="evidence" value="ECO:0007669"/>
    <property type="project" value="TreeGrafter"/>
</dbReference>
<evidence type="ECO:0000256" key="2">
    <source>
        <dbReference type="ARBA" id="ARBA00009622"/>
    </source>
</evidence>
<dbReference type="Gene3D" id="1.25.40.10">
    <property type="entry name" value="Tetratricopeptide repeat domain"/>
    <property type="match status" value="3"/>
</dbReference>
<evidence type="ECO:0000259" key="10">
    <source>
        <dbReference type="Pfam" id="PF00931"/>
    </source>
</evidence>
<dbReference type="PANTHER" id="PTHR45783:SF3">
    <property type="entry name" value="KINESIN LIGHT CHAIN"/>
    <property type="match status" value="1"/>
</dbReference>
<keyword evidence="12" id="KW-1185">Reference proteome</keyword>
<dbReference type="InterPro" id="IPR027417">
    <property type="entry name" value="P-loop_NTPase"/>
</dbReference>
<evidence type="ECO:0000256" key="1">
    <source>
        <dbReference type="ARBA" id="ARBA00004245"/>
    </source>
</evidence>
<keyword evidence="8" id="KW-0505">Motor protein</keyword>
<accession>A0A166KWV0</accession>
<dbReference type="Pfam" id="PF13374">
    <property type="entry name" value="TPR_10"/>
    <property type="match status" value="2"/>
</dbReference>
<evidence type="ECO:0000256" key="4">
    <source>
        <dbReference type="ARBA" id="ARBA00022701"/>
    </source>
</evidence>
<dbReference type="Pfam" id="PF00931">
    <property type="entry name" value="NB-ARC"/>
    <property type="match status" value="1"/>
</dbReference>
<evidence type="ECO:0000256" key="6">
    <source>
        <dbReference type="ARBA" id="ARBA00022803"/>
    </source>
</evidence>
<dbReference type="Pfam" id="PF13424">
    <property type="entry name" value="TPR_12"/>
    <property type="match status" value="3"/>
</dbReference>
<organism evidence="11 12">
    <name type="scientific">Athelia psychrophila</name>
    <dbReference type="NCBI Taxonomy" id="1759441"/>
    <lineage>
        <taxon>Eukaryota</taxon>
        <taxon>Fungi</taxon>
        <taxon>Dikarya</taxon>
        <taxon>Basidiomycota</taxon>
        <taxon>Agaricomycotina</taxon>
        <taxon>Agaricomycetes</taxon>
        <taxon>Agaricomycetidae</taxon>
        <taxon>Atheliales</taxon>
        <taxon>Atheliaceae</taxon>
        <taxon>Athelia</taxon>
    </lineage>
</organism>
<sequence>MAEPGPSAPIDIARLSQQLQTDQLGIERAPTGQLAPPLPNTSYNTSNISGGTINNVNRDFNNIHQQVNHYYSNPSLSSLNPASQSSPSLPPFNDAPIDRISSCFTGRESELGFITHSISSFQSDKPTRFVIYGMPGLGKSQLALQHANLAFTARTYSHIFWLPASTAEKLIQGLARILVLVNHTDRSHPDQAVQIAAARLWLEQSDRHGCLRWLLIIDSATVESAQFLREHLPRQNAAGTILITTRTRNVAESVANVAGQEHCVFELKALSKAQSVGLLLRKAGIQSSAPADLASAEKLVSRIGCLPLAIEQAGSYMKQSGFKTANELQRMYDESGLKEVILWENNLTTYEAASISSMFAVQFQKLDEIDPDAHKLLKTLSFLDPEIIPIDILALGAKAINDRLAKNAERSLIVSATSKRKGVPSELTGLIALICSEERIRAAFRHFEDLSIAQPLYDGKPSLHIHDLTQSVLQQSTLIDQDEGYRALAIALLCNAFQTIDDPKSPQSWDGCEIYVPHFTALGTQDQKYSVISGEYMDVNHSIANYFTSRGRYSEAETLLDRVLAHRRRLLGPKDMRTVNVMHSLAGVYQDLGRYEEAESLYLPVLAAKEKQFGADHLSTLTTVGNLAVLYESQGKLDEAESLYGRALAGQEKQLGADHLSTLTTVNNLAGLYQNQGKLDEAESLYGRALAGQEKQLGADHPSTLTNGFQSRCLYGRALAGQEKQLGADHLSTLTTVSNLAGLYESQGKLDEAESLYGRALTGREKQLGADHLSTLTTVSNLAVLYQSQGKLDEAESLYARALAGQEKQLGADHPSTLITVHNFAYLRQQQGRNQEAEGLYRRALAGLEAKLGPDHPDTQTTLENLAEVLEAQGSYEEAEDRHAESSATLLDRVLAHRRRLLGSKDIGNFNVMRSLAAVYDKRGRYEDAAPLYLSVLAAQDKQFGADYLETLATVNNLALLYEAEGFAYLHQLGAGKIRGGTPVAQHPARMPSAYKVASAESETLNLKIVTRHNTRRTWKYCEELYITMQDSDFCTMILCDNMLFIWSMRTHPARMPSAYKVASAESETLNLKIVTRERLNVEER</sequence>
<dbReference type="AlphaFoldDB" id="A0A166KWV0"/>
<keyword evidence="3" id="KW-0963">Cytoplasm</keyword>
<dbReference type="GO" id="GO:0043531">
    <property type="term" value="F:ADP binding"/>
    <property type="evidence" value="ECO:0007669"/>
    <property type="project" value="InterPro"/>
</dbReference>
<evidence type="ECO:0000256" key="8">
    <source>
        <dbReference type="ARBA" id="ARBA00023175"/>
    </source>
</evidence>
<evidence type="ECO:0000256" key="9">
    <source>
        <dbReference type="ARBA" id="ARBA00023212"/>
    </source>
</evidence>
<evidence type="ECO:0000313" key="11">
    <source>
        <dbReference type="EMBL" id="KZP22336.1"/>
    </source>
</evidence>
<dbReference type="InterPro" id="IPR002151">
    <property type="entry name" value="Kinesin_light"/>
</dbReference>
<dbReference type="Proteomes" id="UP000076532">
    <property type="component" value="Unassembled WGS sequence"/>
</dbReference>
<evidence type="ECO:0000313" key="12">
    <source>
        <dbReference type="Proteomes" id="UP000076532"/>
    </source>
</evidence>
<dbReference type="EMBL" id="KV417540">
    <property type="protein sequence ID" value="KZP22336.1"/>
    <property type="molecule type" value="Genomic_DNA"/>
</dbReference>
<proteinExistence type="inferred from homology"/>
<dbReference type="GO" id="GO:0019894">
    <property type="term" value="F:kinesin binding"/>
    <property type="evidence" value="ECO:0007669"/>
    <property type="project" value="TreeGrafter"/>
</dbReference>
<dbReference type="SUPFAM" id="SSF52540">
    <property type="entry name" value="P-loop containing nucleoside triphosphate hydrolases"/>
    <property type="match status" value="1"/>
</dbReference>
<dbReference type="Pfam" id="PF13176">
    <property type="entry name" value="TPR_7"/>
    <property type="match status" value="1"/>
</dbReference>
<keyword evidence="9" id="KW-0206">Cytoskeleton</keyword>
<keyword evidence="4" id="KW-0493">Microtubule</keyword>
<dbReference type="InterPro" id="IPR002182">
    <property type="entry name" value="NB-ARC"/>
</dbReference>
<feature type="domain" description="NB-ARC" evidence="10">
    <location>
        <begin position="123"/>
        <end position="283"/>
    </location>
</feature>
<dbReference type="SUPFAM" id="SSF48452">
    <property type="entry name" value="TPR-like"/>
    <property type="match status" value="4"/>
</dbReference>
<gene>
    <name evidence="11" type="ORF">FIBSPDRAFT_931139</name>
</gene>
<dbReference type="SMART" id="SM00028">
    <property type="entry name" value="TPR"/>
    <property type="match status" value="7"/>
</dbReference>
<dbReference type="GO" id="GO:0005871">
    <property type="term" value="C:kinesin complex"/>
    <property type="evidence" value="ECO:0007669"/>
    <property type="project" value="InterPro"/>
</dbReference>
<dbReference type="GO" id="GO:0007018">
    <property type="term" value="P:microtubule-based movement"/>
    <property type="evidence" value="ECO:0007669"/>
    <property type="project" value="TreeGrafter"/>
</dbReference>
<dbReference type="InterPro" id="IPR019734">
    <property type="entry name" value="TPR_rpt"/>
</dbReference>
<evidence type="ECO:0000256" key="7">
    <source>
        <dbReference type="ARBA" id="ARBA00023054"/>
    </source>
</evidence>
<protein>
    <submittedName>
        <fullName evidence="11">TPR-like protein</fullName>
    </submittedName>
</protein>
<dbReference type="OrthoDB" id="10260758at2759"/>
<dbReference type="Gene3D" id="3.40.50.300">
    <property type="entry name" value="P-loop containing nucleotide triphosphate hydrolases"/>
    <property type="match status" value="1"/>
</dbReference>
<dbReference type="GO" id="GO:0005874">
    <property type="term" value="C:microtubule"/>
    <property type="evidence" value="ECO:0007669"/>
    <property type="project" value="UniProtKB-KW"/>
</dbReference>
<evidence type="ECO:0000256" key="5">
    <source>
        <dbReference type="ARBA" id="ARBA00022737"/>
    </source>
</evidence>
<dbReference type="InterPro" id="IPR011990">
    <property type="entry name" value="TPR-like_helical_dom_sf"/>
</dbReference>
<keyword evidence="5" id="KW-0677">Repeat</keyword>
<dbReference type="PANTHER" id="PTHR45783">
    <property type="entry name" value="KINESIN LIGHT CHAIN"/>
    <property type="match status" value="1"/>
</dbReference>